<dbReference type="AlphaFoldDB" id="A0A2B4SND5"/>
<dbReference type="InterPro" id="IPR036691">
    <property type="entry name" value="Endo/exonu/phosph_ase_sf"/>
</dbReference>
<dbReference type="Proteomes" id="UP000225706">
    <property type="component" value="Unassembled WGS sequence"/>
</dbReference>
<dbReference type="EMBL" id="LSMT01000026">
    <property type="protein sequence ID" value="PFX32194.1"/>
    <property type="molecule type" value="Genomic_DNA"/>
</dbReference>
<dbReference type="Gene3D" id="3.60.10.10">
    <property type="entry name" value="Endonuclease/exonuclease/phosphatase"/>
    <property type="match status" value="1"/>
</dbReference>
<evidence type="ECO:0000313" key="2">
    <source>
        <dbReference type="EMBL" id="PFX32194.1"/>
    </source>
</evidence>
<evidence type="ECO:0000313" key="3">
    <source>
        <dbReference type="Proteomes" id="UP000225706"/>
    </source>
</evidence>
<dbReference type="PANTHER" id="PTHR46670">
    <property type="entry name" value="ENDO/EXONUCLEASE/PHOSPHATASE DOMAIN-CONTAINING PROTEIN"/>
    <property type="match status" value="1"/>
</dbReference>
<comment type="caution">
    <text evidence="2">The sequence shown here is derived from an EMBL/GenBank/DDBJ whole genome shotgun (WGS) entry which is preliminary data.</text>
</comment>
<dbReference type="OrthoDB" id="5989487at2759"/>
<reference evidence="3" key="1">
    <citation type="journal article" date="2017" name="bioRxiv">
        <title>Comparative analysis of the genomes of Stylophora pistillata and Acropora digitifera provides evidence for extensive differences between species of corals.</title>
        <authorList>
            <person name="Voolstra C.R."/>
            <person name="Li Y."/>
            <person name="Liew Y.J."/>
            <person name="Baumgarten S."/>
            <person name="Zoccola D."/>
            <person name="Flot J.-F."/>
            <person name="Tambutte S."/>
            <person name="Allemand D."/>
            <person name="Aranda M."/>
        </authorList>
    </citation>
    <scope>NUCLEOTIDE SEQUENCE [LARGE SCALE GENOMIC DNA]</scope>
</reference>
<dbReference type="SUPFAM" id="SSF56219">
    <property type="entry name" value="DNase I-like"/>
    <property type="match status" value="1"/>
</dbReference>
<dbReference type="GO" id="GO:0003824">
    <property type="term" value="F:catalytic activity"/>
    <property type="evidence" value="ECO:0007669"/>
    <property type="project" value="InterPro"/>
</dbReference>
<dbReference type="Pfam" id="PF03372">
    <property type="entry name" value="Exo_endo_phos"/>
    <property type="match status" value="1"/>
</dbReference>
<accession>A0A2B4SND5</accession>
<keyword evidence="3" id="KW-1185">Reference proteome</keyword>
<sequence>MDCLNISSLDYICKNHCLYPNKWISAVLLPCYSTSNRPRFVCLRPKGYNASKVKYYANSTATFNQARLTLAGDIASNPGPEISFLSSQFDFGAISQSKEDLIIQNEDSQYYYIPTIVSTHRRPSKKIYSRNINNVISITRVGHLPRTKSTSNFALLNVRSIVKKSTHLCDLVISHHLDILAITETWLKGTEDDNHVITDINNILPHFKLHHIPRRNRKGGGVALLIRDGYTVLQNSIMNTSSFEYLDVSISNKSETFRLIVLYRPPLCKKNNTGNSFLQEFSSFLEELTLSRQPIIIAGDFNYHVDDLSNPEAASFLNLLESTDLIQNVSGSTHRLGHTLDLILSREENNVITDVRILSADNISDHNLVTCKVKCTKPKPSTLHVKHRNTKRLDLASMIKDIEESNLITNPQSCVTELTTQYNTNLSSIFDQHAPVNERWVTLRPHSPWYTDELRKAKQDKRRHERRYISSGLQIHHEIFIDSCKHYNDLLTATKTNYYRTLISSSDQSQLFKMTQAIMMTAMTKDEELKGPVNLSS</sequence>
<organism evidence="2 3">
    <name type="scientific">Stylophora pistillata</name>
    <name type="common">Smooth cauliflower coral</name>
    <dbReference type="NCBI Taxonomy" id="50429"/>
    <lineage>
        <taxon>Eukaryota</taxon>
        <taxon>Metazoa</taxon>
        <taxon>Cnidaria</taxon>
        <taxon>Anthozoa</taxon>
        <taxon>Hexacorallia</taxon>
        <taxon>Scleractinia</taxon>
        <taxon>Astrocoeniina</taxon>
        <taxon>Pocilloporidae</taxon>
        <taxon>Stylophora</taxon>
    </lineage>
</organism>
<dbReference type="PANTHER" id="PTHR46670:SF3">
    <property type="entry name" value="ENDONUCLEASE_EXONUCLEASE_PHOSPHATASE DOMAIN-CONTAINING PROTEIN"/>
    <property type="match status" value="1"/>
</dbReference>
<dbReference type="InterPro" id="IPR005135">
    <property type="entry name" value="Endo/exonuclease/phosphatase"/>
</dbReference>
<protein>
    <recommendedName>
        <fullName evidence="1">Endonuclease/exonuclease/phosphatase domain-containing protein</fullName>
    </recommendedName>
</protein>
<gene>
    <name evidence="2" type="ORF">AWC38_SpisGene3015</name>
</gene>
<name>A0A2B4SND5_STYPI</name>
<feature type="domain" description="Endonuclease/exonuclease/phosphatase" evidence="1">
    <location>
        <begin position="157"/>
        <end position="366"/>
    </location>
</feature>
<evidence type="ECO:0000259" key="1">
    <source>
        <dbReference type="Pfam" id="PF03372"/>
    </source>
</evidence>
<proteinExistence type="predicted"/>